<sequence>MTKNCTADFKLIIKHTDKVLMKGTDAEKLELKTKFAVPDYSDKHFAKYISDWVSIAQGQQVYQPTSNLDAVCDYMENQLPTSTVPKPGAEGVGLELALDGLARAYAWMNEKGIFPADDVEAEVNPWYWFLCNEPFEWWQSWDRFDKTGFFSRVYDWKDDIRLTCDGQFPDKNGHQYALKTG</sequence>
<dbReference type="OrthoDB" id="1735038at2759"/>
<name>A0A8R2FEP1_ACYPI</name>
<organism evidence="1 2">
    <name type="scientific">Acyrthosiphon pisum</name>
    <name type="common">Pea aphid</name>
    <dbReference type="NCBI Taxonomy" id="7029"/>
    <lineage>
        <taxon>Eukaryota</taxon>
        <taxon>Metazoa</taxon>
        <taxon>Ecdysozoa</taxon>
        <taxon>Arthropoda</taxon>
        <taxon>Hexapoda</taxon>
        <taxon>Insecta</taxon>
        <taxon>Pterygota</taxon>
        <taxon>Neoptera</taxon>
        <taxon>Paraneoptera</taxon>
        <taxon>Hemiptera</taxon>
        <taxon>Sternorrhyncha</taxon>
        <taxon>Aphidomorpha</taxon>
        <taxon>Aphidoidea</taxon>
        <taxon>Aphididae</taxon>
        <taxon>Macrosiphini</taxon>
        <taxon>Acyrthosiphon</taxon>
    </lineage>
</organism>
<evidence type="ECO:0000313" key="1">
    <source>
        <dbReference type="EnsemblMetazoa" id="XP_008188979.1"/>
    </source>
</evidence>
<dbReference type="EnsemblMetazoa" id="XM_008190757.1">
    <property type="protein sequence ID" value="XP_008188979.1"/>
    <property type="gene ID" value="LOC103311185"/>
</dbReference>
<dbReference type="AlphaFoldDB" id="A0A8R2FEP1"/>
<proteinExistence type="predicted"/>
<dbReference type="Proteomes" id="UP000007819">
    <property type="component" value="Unassembled WGS sequence"/>
</dbReference>
<dbReference type="KEGG" id="api:103311185"/>
<accession>A0A8R2FEP1</accession>
<reference evidence="2" key="1">
    <citation type="submission" date="2010-06" db="EMBL/GenBank/DDBJ databases">
        <authorList>
            <person name="Jiang H."/>
            <person name="Abraham K."/>
            <person name="Ali S."/>
            <person name="Alsbrooks S.L."/>
            <person name="Anim B.N."/>
            <person name="Anosike U.S."/>
            <person name="Attaway T."/>
            <person name="Bandaranaike D.P."/>
            <person name="Battles P.K."/>
            <person name="Bell S.N."/>
            <person name="Bell A.V."/>
            <person name="Beltran B."/>
            <person name="Bickham C."/>
            <person name="Bustamante Y."/>
            <person name="Caleb T."/>
            <person name="Canada A."/>
            <person name="Cardenas V."/>
            <person name="Carter K."/>
            <person name="Chacko J."/>
            <person name="Chandrabose M.N."/>
            <person name="Chavez D."/>
            <person name="Chavez A."/>
            <person name="Chen L."/>
            <person name="Chu H.-S."/>
            <person name="Claassen K.J."/>
            <person name="Cockrell R."/>
            <person name="Collins M."/>
            <person name="Cooper J.A."/>
            <person name="Cree A."/>
            <person name="Curry S.M."/>
            <person name="Da Y."/>
            <person name="Dao M.D."/>
            <person name="Das B."/>
            <person name="Davila M.-L."/>
            <person name="Davy-Carroll L."/>
            <person name="Denson S."/>
            <person name="Dinh H."/>
            <person name="Ebong V.E."/>
            <person name="Edwards J.R."/>
            <person name="Egan A."/>
            <person name="El-Daye J."/>
            <person name="Escobedo L."/>
            <person name="Fernandez S."/>
            <person name="Fernando P.R."/>
            <person name="Flagg N."/>
            <person name="Forbes L.D."/>
            <person name="Fowler R.G."/>
            <person name="Fu Q."/>
            <person name="Gabisi R.A."/>
            <person name="Ganer J."/>
            <person name="Garbino Pronczuk A."/>
            <person name="Garcia R.M."/>
            <person name="Garner T."/>
            <person name="Garrett T.E."/>
            <person name="Gonzalez D.A."/>
            <person name="Hamid H."/>
            <person name="Hawkins E.S."/>
            <person name="Hirani K."/>
            <person name="Hogues M.E."/>
            <person name="Hollins B."/>
            <person name="Hsiao C.-H."/>
            <person name="Jabil R."/>
            <person name="James M.L."/>
            <person name="Jhangiani S.N."/>
            <person name="Johnson B."/>
            <person name="Johnson Q."/>
            <person name="Joshi V."/>
            <person name="Kalu J.B."/>
            <person name="Kam C."/>
            <person name="Kashfia A."/>
            <person name="Keebler J."/>
            <person name="Kisamo H."/>
            <person name="Kovar C.L."/>
            <person name="Lago L.A."/>
            <person name="Lai C.-Y."/>
            <person name="Laidlaw J."/>
            <person name="Lara F."/>
            <person name="Le T.-K."/>
            <person name="Lee S.L."/>
            <person name="Legall F.H."/>
            <person name="Lemon S.J."/>
            <person name="Lewis L.R."/>
            <person name="Li B."/>
            <person name="Liu Y."/>
            <person name="Liu Y.-S."/>
            <person name="Lopez J."/>
            <person name="Lozado R.J."/>
            <person name="Lu J."/>
            <person name="Madu R.C."/>
            <person name="Maheshwari M."/>
            <person name="Maheshwari R."/>
            <person name="Malloy K."/>
            <person name="Martinez E."/>
            <person name="Mathew T."/>
            <person name="Mercado I.C."/>
            <person name="Mercado C."/>
            <person name="Meyer B."/>
            <person name="Montgomery K."/>
            <person name="Morgan M.B."/>
            <person name="Munidasa M."/>
            <person name="Nazareth L.V."/>
            <person name="Nelson J."/>
            <person name="Ng B.M."/>
            <person name="Nguyen N.B."/>
            <person name="Nguyen P.Q."/>
            <person name="Nguyen T."/>
            <person name="Obregon M."/>
            <person name="Okwuonu G.O."/>
            <person name="Onwere C.G."/>
            <person name="Orozco G."/>
            <person name="Parra A."/>
            <person name="Patel S."/>
            <person name="Patil S."/>
            <person name="Perez A."/>
            <person name="Perez Y."/>
            <person name="Pham C."/>
            <person name="Primus E.L."/>
            <person name="Pu L.-L."/>
            <person name="Puazo M."/>
            <person name="Qin X."/>
            <person name="Quiroz J.B."/>
            <person name="Reese J."/>
            <person name="Richards S."/>
            <person name="Rives C.M."/>
            <person name="Robberts R."/>
            <person name="Ruiz S.J."/>
            <person name="Ruiz M.J."/>
            <person name="Santibanez J."/>
            <person name="Schneider B.W."/>
            <person name="Sisson I."/>
            <person name="Smith M."/>
            <person name="Sodergren E."/>
            <person name="Song X.-Z."/>
            <person name="Song B.B."/>
            <person name="Summersgill H."/>
            <person name="Thelus R."/>
            <person name="Thornton R.D."/>
            <person name="Trejos Z.Y."/>
            <person name="Usmani K."/>
            <person name="Vattathil S."/>
            <person name="Villasana D."/>
            <person name="Walker D.L."/>
            <person name="Wang S."/>
            <person name="Wang K."/>
            <person name="White C.S."/>
            <person name="Williams A.C."/>
            <person name="Williamson J."/>
            <person name="Wilson K."/>
            <person name="Woghiren I.O."/>
            <person name="Woodworth J.R."/>
            <person name="Worley K.C."/>
            <person name="Wright R.A."/>
            <person name="Wu W."/>
            <person name="Young L."/>
            <person name="Zhang L."/>
            <person name="Zhang J."/>
            <person name="Zhu Y."/>
            <person name="Muzny D.M."/>
            <person name="Weinstock G."/>
            <person name="Gibbs R.A."/>
        </authorList>
    </citation>
    <scope>NUCLEOTIDE SEQUENCE [LARGE SCALE GENOMIC DNA]</scope>
    <source>
        <strain evidence="2">LSR1</strain>
    </source>
</reference>
<protein>
    <submittedName>
        <fullName evidence="1">Uncharacterized protein</fullName>
    </submittedName>
</protein>
<dbReference type="GeneID" id="103311185"/>
<reference evidence="1" key="2">
    <citation type="submission" date="2022-06" db="UniProtKB">
        <authorList>
            <consortium name="EnsemblMetazoa"/>
        </authorList>
    </citation>
    <scope>IDENTIFICATION</scope>
</reference>
<dbReference type="RefSeq" id="XP_008188979.1">
    <property type="nucleotide sequence ID" value="XM_008190757.1"/>
</dbReference>
<evidence type="ECO:0000313" key="2">
    <source>
        <dbReference type="Proteomes" id="UP000007819"/>
    </source>
</evidence>
<keyword evidence="2" id="KW-1185">Reference proteome</keyword>